<dbReference type="OrthoDB" id="5376804at2759"/>
<keyword evidence="1" id="KW-1133">Transmembrane helix</keyword>
<dbReference type="STRING" id="1093900.A0A507B2R2"/>
<keyword evidence="1" id="KW-0812">Transmembrane</keyword>
<dbReference type="EMBL" id="SKBQ01000038">
    <property type="protein sequence ID" value="TPX13014.1"/>
    <property type="molecule type" value="Genomic_DNA"/>
</dbReference>
<accession>A0A507B2R2</accession>
<feature type="transmembrane region" description="Helical" evidence="1">
    <location>
        <begin position="174"/>
        <end position="196"/>
    </location>
</feature>
<feature type="transmembrane region" description="Helical" evidence="1">
    <location>
        <begin position="72"/>
        <end position="97"/>
    </location>
</feature>
<gene>
    <name evidence="2" type="ORF">E0L32_006659</name>
</gene>
<keyword evidence="3" id="KW-1185">Reference proteome</keyword>
<reference evidence="2 3" key="1">
    <citation type="submission" date="2019-06" db="EMBL/GenBank/DDBJ databases">
        <title>Draft genome sequence of the filamentous fungus Phialemoniopsis curvata isolated from diesel fuel.</title>
        <authorList>
            <person name="Varaljay V.A."/>
            <person name="Lyon W.J."/>
            <person name="Crouch A.L."/>
            <person name="Drake C.E."/>
            <person name="Hollomon J.M."/>
            <person name="Nadeau L.J."/>
            <person name="Nunn H.S."/>
            <person name="Stevenson B.S."/>
            <person name="Bojanowski C.L."/>
            <person name="Crookes-Goodson W.J."/>
        </authorList>
    </citation>
    <scope>NUCLEOTIDE SEQUENCE [LARGE SCALE GENOMIC DNA]</scope>
    <source>
        <strain evidence="2 3">D216</strain>
    </source>
</reference>
<keyword evidence="1" id="KW-0472">Membrane</keyword>
<organism evidence="2 3">
    <name type="scientific">Thyridium curvatum</name>
    <dbReference type="NCBI Taxonomy" id="1093900"/>
    <lineage>
        <taxon>Eukaryota</taxon>
        <taxon>Fungi</taxon>
        <taxon>Dikarya</taxon>
        <taxon>Ascomycota</taxon>
        <taxon>Pezizomycotina</taxon>
        <taxon>Sordariomycetes</taxon>
        <taxon>Sordariomycetidae</taxon>
        <taxon>Thyridiales</taxon>
        <taxon>Thyridiaceae</taxon>
        <taxon>Thyridium</taxon>
    </lineage>
</organism>
<proteinExistence type="predicted"/>
<evidence type="ECO:0000256" key="1">
    <source>
        <dbReference type="SAM" id="Phobius"/>
    </source>
</evidence>
<protein>
    <submittedName>
        <fullName evidence="2">Uncharacterized protein</fullName>
    </submittedName>
</protein>
<dbReference type="RefSeq" id="XP_030994725.1">
    <property type="nucleotide sequence ID" value="XM_031141316.1"/>
</dbReference>
<dbReference type="InParanoid" id="A0A507B2R2"/>
<sequence>MYHHQSSEDEPIYTYQIRDTPRFEEKPSSVLLPLAVSIPTWDDTSGTNEASGKHENYDGGHVTQPDVPYLRWWLWEILAALLGVATLVAMAAVLRAYDGKPQDSWPIGILTINGLMAILTTICKGSFMTAVAAAISQSKWNRMSRSSTKLEDFATLDEASRGTSGSLRMVLKHWPLHIAYLGALITVLALGFETFLQQLISLRIELVPGGPDSPIGDVPRTQFFSTAVGYGNGWSPSSATRLGIYEGFMSNSIGHPPATCPSGNCTWPIIPTVGVCGACVDVTDDIVYNRSTTDYHCSLKVGNLEIPRAFCSSRMLDYMQIFTMGNGSGRVFESLADQQVSARSPVLIANFGGLGLPDSKSLTSGLDDARATDCALWYCLQTHNVSVEQGVLKDTVLKTWAKARVDFPGTAGGKIPFIDIPADMNVSSSDEYAVTNAQMIAMRHYAEKTFVGNASADGGLEYKEAFTDYADGLWRNIDNVNPWIERVARSMTNEIRMNTTGGGSEARYRGTAYVGQVIIGITWGWIAFPATLVSLSLLYLIYEMLHTYRLNVRVWKADPLVPLCTKLEDDLVPLARQGTDRPGGIKKTIGDRRMRLDIREGKLIGLMQES</sequence>
<evidence type="ECO:0000313" key="3">
    <source>
        <dbReference type="Proteomes" id="UP000319257"/>
    </source>
</evidence>
<dbReference type="AlphaFoldDB" id="A0A507B2R2"/>
<name>A0A507B2R2_9PEZI</name>
<dbReference type="PANTHER" id="PTHR35394:SF5">
    <property type="entry name" value="DUF3176 DOMAIN-CONTAINING PROTEIN"/>
    <property type="match status" value="1"/>
</dbReference>
<dbReference type="InterPro" id="IPR021514">
    <property type="entry name" value="DUF3176"/>
</dbReference>
<dbReference type="PANTHER" id="PTHR35394">
    <property type="entry name" value="DUF3176 DOMAIN-CONTAINING PROTEIN"/>
    <property type="match status" value="1"/>
</dbReference>
<evidence type="ECO:0000313" key="2">
    <source>
        <dbReference type="EMBL" id="TPX13014.1"/>
    </source>
</evidence>
<feature type="transmembrane region" description="Helical" evidence="1">
    <location>
        <begin position="109"/>
        <end position="135"/>
    </location>
</feature>
<comment type="caution">
    <text evidence="2">The sequence shown here is derived from an EMBL/GenBank/DDBJ whole genome shotgun (WGS) entry which is preliminary data.</text>
</comment>
<dbReference type="Proteomes" id="UP000319257">
    <property type="component" value="Unassembled WGS sequence"/>
</dbReference>
<dbReference type="GeneID" id="41974106"/>
<dbReference type="Pfam" id="PF11374">
    <property type="entry name" value="DUF3176"/>
    <property type="match status" value="1"/>
</dbReference>
<feature type="transmembrane region" description="Helical" evidence="1">
    <location>
        <begin position="517"/>
        <end position="542"/>
    </location>
</feature>